<dbReference type="FunFam" id="3.40.50.720:FF:000022">
    <property type="entry name" value="Cinnamyl alcohol dehydrogenase"/>
    <property type="match status" value="1"/>
</dbReference>
<comment type="caution">
    <text evidence="7">The sequence shown here is derived from an EMBL/GenBank/DDBJ whole genome shotgun (WGS) entry which is preliminary data.</text>
</comment>
<dbReference type="InterPro" id="IPR047109">
    <property type="entry name" value="CAD-like"/>
</dbReference>
<dbReference type="SUPFAM" id="SSF51735">
    <property type="entry name" value="NAD(P)-binding Rossmann-fold domains"/>
    <property type="match status" value="1"/>
</dbReference>
<protein>
    <recommendedName>
        <fullName evidence="6">Enoyl reductase (ER) domain-containing protein</fullName>
    </recommendedName>
</protein>
<keyword evidence="8" id="KW-1185">Reference proteome</keyword>
<dbReference type="PANTHER" id="PTHR42683">
    <property type="entry name" value="ALDEHYDE REDUCTASE"/>
    <property type="match status" value="1"/>
</dbReference>
<dbReference type="Pfam" id="PF08240">
    <property type="entry name" value="ADH_N"/>
    <property type="match status" value="1"/>
</dbReference>
<dbReference type="InterPro" id="IPR013154">
    <property type="entry name" value="ADH-like_N"/>
</dbReference>
<evidence type="ECO:0000313" key="8">
    <source>
        <dbReference type="Proteomes" id="UP000701341"/>
    </source>
</evidence>
<comment type="cofactor">
    <cofactor evidence="1 5">
        <name>Zn(2+)</name>
        <dbReference type="ChEBI" id="CHEBI:29105"/>
    </cofactor>
</comment>
<dbReference type="SUPFAM" id="SSF50129">
    <property type="entry name" value="GroES-like"/>
    <property type="match status" value="1"/>
</dbReference>
<keyword evidence="3 5" id="KW-0862">Zinc</keyword>
<dbReference type="CDD" id="cd05283">
    <property type="entry name" value="CAD1"/>
    <property type="match status" value="1"/>
</dbReference>
<evidence type="ECO:0000256" key="2">
    <source>
        <dbReference type="ARBA" id="ARBA00022723"/>
    </source>
</evidence>
<dbReference type="EMBL" id="JAAOZQ010000151">
    <property type="protein sequence ID" value="KAF7515998.1"/>
    <property type="molecule type" value="Genomic_DNA"/>
</dbReference>
<dbReference type="Pfam" id="PF00107">
    <property type="entry name" value="ADH_zinc_N"/>
    <property type="match status" value="1"/>
</dbReference>
<name>A0A9P5GF27_PENCR</name>
<accession>A0A9P5GF27</accession>
<dbReference type="Gene3D" id="3.90.180.10">
    <property type="entry name" value="Medium-chain alcohol dehydrogenases, catalytic domain"/>
    <property type="match status" value="1"/>
</dbReference>
<comment type="similarity">
    <text evidence="5">Belongs to the zinc-containing alcohol dehydrogenase family.</text>
</comment>
<dbReference type="InterPro" id="IPR013149">
    <property type="entry name" value="ADH-like_C"/>
</dbReference>
<evidence type="ECO:0000256" key="4">
    <source>
        <dbReference type="ARBA" id="ARBA00023002"/>
    </source>
</evidence>
<organism evidence="7 8">
    <name type="scientific">Penicillium crustosum</name>
    <name type="common">Blue mold fungus</name>
    <dbReference type="NCBI Taxonomy" id="36656"/>
    <lineage>
        <taxon>Eukaryota</taxon>
        <taxon>Fungi</taxon>
        <taxon>Dikarya</taxon>
        <taxon>Ascomycota</taxon>
        <taxon>Pezizomycotina</taxon>
        <taxon>Eurotiomycetes</taxon>
        <taxon>Eurotiomycetidae</taxon>
        <taxon>Eurotiales</taxon>
        <taxon>Aspergillaceae</taxon>
        <taxon>Penicillium</taxon>
    </lineage>
</organism>
<dbReference type="Gene3D" id="3.40.50.720">
    <property type="entry name" value="NAD(P)-binding Rossmann-like Domain"/>
    <property type="match status" value="1"/>
</dbReference>
<dbReference type="InterPro" id="IPR002328">
    <property type="entry name" value="ADH_Zn_CS"/>
</dbReference>
<dbReference type="Proteomes" id="UP000701341">
    <property type="component" value="Unassembled WGS sequence"/>
</dbReference>
<dbReference type="AlphaFoldDB" id="A0A9P5GF27"/>
<dbReference type="PROSITE" id="PS00059">
    <property type="entry name" value="ADH_ZINC"/>
    <property type="match status" value="1"/>
</dbReference>
<evidence type="ECO:0000259" key="6">
    <source>
        <dbReference type="SMART" id="SM00829"/>
    </source>
</evidence>
<keyword evidence="4" id="KW-0560">Oxidoreductase</keyword>
<dbReference type="InterPro" id="IPR011032">
    <property type="entry name" value="GroES-like_sf"/>
</dbReference>
<dbReference type="GO" id="GO:0016616">
    <property type="term" value="F:oxidoreductase activity, acting on the CH-OH group of donors, NAD or NADP as acceptor"/>
    <property type="evidence" value="ECO:0007669"/>
    <property type="project" value="InterPro"/>
</dbReference>
<evidence type="ECO:0000256" key="3">
    <source>
        <dbReference type="ARBA" id="ARBA00022833"/>
    </source>
</evidence>
<dbReference type="InterPro" id="IPR020843">
    <property type="entry name" value="ER"/>
</dbReference>
<dbReference type="SMART" id="SM00829">
    <property type="entry name" value="PKS_ER"/>
    <property type="match status" value="1"/>
</dbReference>
<keyword evidence="2 5" id="KW-0479">Metal-binding</keyword>
<reference evidence="7" key="1">
    <citation type="submission" date="2020-02" db="EMBL/GenBank/DDBJ databases">
        <authorList>
            <person name="Lichtner F.J."/>
        </authorList>
    </citation>
    <scope>NUCLEOTIDE SEQUENCE</scope>
    <source>
        <strain evidence="7">G10</strain>
    </source>
</reference>
<dbReference type="GO" id="GO:0008270">
    <property type="term" value="F:zinc ion binding"/>
    <property type="evidence" value="ECO:0007669"/>
    <property type="project" value="InterPro"/>
</dbReference>
<gene>
    <name evidence="7" type="ORF">PCG10_002639</name>
</gene>
<dbReference type="InterPro" id="IPR036291">
    <property type="entry name" value="NAD(P)-bd_dom_sf"/>
</dbReference>
<evidence type="ECO:0000313" key="7">
    <source>
        <dbReference type="EMBL" id="KAF7515998.1"/>
    </source>
</evidence>
<sequence length="322" mass="35154">MLEFTVFQGSSSGRIVESQIQHPGPSEDEVLVQITHSGICGTDEHYRHANIVLGHEGAGTVGAIGTKVTSLKVGDRVGWGYGHGSCRKCKYCLRGDELYCNQRKIYGESSLDQGSFAHAAIWPEDFLYKIPDEISNAEAAPLMCAGSAVFSPLHKFQVASTCRVGVIGVGGLGHLAIQFAAKMGCQVVVLSRTQSKKEEALALGASEFHVFEGYPPVMDPLDHILVTSAAQPEWDAIFQIMAPGGTIYALTVDMDEMKFPYLPLVMKALRIQGSLPTARGNQREMLQFTARHSVKPIVMTFPLNQNGMEEAMETLRQGKMRH</sequence>
<evidence type="ECO:0000256" key="1">
    <source>
        <dbReference type="ARBA" id="ARBA00001947"/>
    </source>
</evidence>
<evidence type="ECO:0000256" key="5">
    <source>
        <dbReference type="RuleBase" id="RU361277"/>
    </source>
</evidence>
<proteinExistence type="inferred from homology"/>
<feature type="domain" description="Enoyl reductase (ER)" evidence="6">
    <location>
        <begin position="9"/>
        <end position="320"/>
    </location>
</feature>